<evidence type="ECO:0000313" key="12">
    <source>
        <dbReference type="Proteomes" id="UP000001646"/>
    </source>
</evidence>
<dbReference type="GO" id="GO:0005524">
    <property type="term" value="F:ATP binding"/>
    <property type="evidence" value="ECO:0007669"/>
    <property type="project" value="UniProtKB-KW"/>
</dbReference>
<evidence type="ECO:0000256" key="1">
    <source>
        <dbReference type="ARBA" id="ARBA00004496"/>
    </source>
</evidence>
<dbReference type="Pfam" id="PF00118">
    <property type="entry name" value="Cpn60_TCP1"/>
    <property type="match status" value="1"/>
</dbReference>
<dbReference type="GeneTree" id="ENSGT00940000163221"/>
<dbReference type="PANTHER" id="PTHR11353">
    <property type="entry name" value="CHAPERONIN"/>
    <property type="match status" value="1"/>
</dbReference>
<dbReference type="GO" id="GO:0016887">
    <property type="term" value="F:ATP hydrolysis activity"/>
    <property type="evidence" value="ECO:0007669"/>
    <property type="project" value="InterPro"/>
</dbReference>
<dbReference type="InterPro" id="IPR017998">
    <property type="entry name" value="Chaperone_TCP-1"/>
</dbReference>
<comment type="subcellular location">
    <subcellularLocation>
        <location evidence="1">Cytoplasm</location>
    </subcellularLocation>
</comment>
<dbReference type="GO" id="GO:0006457">
    <property type="term" value="P:protein folding"/>
    <property type="evidence" value="ECO:0000318"/>
    <property type="project" value="GO_Central"/>
</dbReference>
<dbReference type="GO" id="GO:0051082">
    <property type="term" value="F:unfolded protein binding"/>
    <property type="evidence" value="ECO:0000318"/>
    <property type="project" value="GO_Central"/>
</dbReference>
<accession>H9GFT7</accession>
<dbReference type="Proteomes" id="UP000001646">
    <property type="component" value="Unplaced"/>
</dbReference>
<dbReference type="eggNOG" id="KOG0362">
    <property type="taxonomic scope" value="Eukaryota"/>
</dbReference>
<dbReference type="GO" id="GO:0140662">
    <property type="term" value="F:ATP-dependent protein folding chaperone"/>
    <property type="evidence" value="ECO:0007669"/>
    <property type="project" value="InterPro"/>
</dbReference>
<dbReference type="InterPro" id="IPR002194">
    <property type="entry name" value="Chaperonin_TCP-1_CS"/>
</dbReference>
<dbReference type="SUPFAM" id="SSF52029">
    <property type="entry name" value="GroEL apical domain-like"/>
    <property type="match status" value="1"/>
</dbReference>
<dbReference type="GO" id="GO:0005832">
    <property type="term" value="C:chaperonin-containing T-complex"/>
    <property type="evidence" value="ECO:0000318"/>
    <property type="project" value="GO_Central"/>
</dbReference>
<evidence type="ECO:0000256" key="2">
    <source>
        <dbReference type="ARBA" id="ARBA00008020"/>
    </source>
</evidence>
<keyword evidence="6 9" id="KW-0067">ATP-binding</keyword>
<evidence type="ECO:0000313" key="11">
    <source>
        <dbReference type="Ensembl" id="ENSACAP00000009738.3"/>
    </source>
</evidence>
<protein>
    <recommendedName>
        <fullName evidence="3">T-complex protein 1 subunit theta</fullName>
    </recommendedName>
    <alternativeName>
        <fullName evidence="8">CCT-theta</fullName>
    </alternativeName>
</protein>
<dbReference type="Ensembl" id="ENSACAT00000009937.3">
    <property type="protein sequence ID" value="ENSACAP00000009738.3"/>
    <property type="gene ID" value="ENSACAG00000009947.3"/>
</dbReference>
<reference evidence="11" key="3">
    <citation type="submission" date="2025-09" db="UniProtKB">
        <authorList>
            <consortium name="Ensembl"/>
        </authorList>
    </citation>
    <scope>IDENTIFICATION</scope>
</reference>
<dbReference type="InParanoid" id="H9GFT7"/>
<dbReference type="InterPro" id="IPR012721">
    <property type="entry name" value="Chap_CCT_theta"/>
</dbReference>
<dbReference type="SUPFAM" id="SSF54849">
    <property type="entry name" value="GroEL-intermediate domain like"/>
    <property type="match status" value="1"/>
</dbReference>
<name>H9GFT7_ANOCA</name>
<dbReference type="SUPFAM" id="SSF48592">
    <property type="entry name" value="GroEL equatorial domain-like"/>
    <property type="match status" value="1"/>
</dbReference>
<dbReference type="NCBIfam" id="TIGR02346">
    <property type="entry name" value="chap_CCT_theta"/>
    <property type="match status" value="1"/>
</dbReference>
<keyword evidence="7 9" id="KW-0143">Chaperone</keyword>
<dbReference type="HOGENOM" id="CLU_008891_4_2_1"/>
<comment type="similarity">
    <text evidence="2 9">Belongs to the TCP-1 chaperonin family.</text>
</comment>
<sequence>MATHVPMPPGLPQMLKAGMKYFSGIQETLFSNITACKALVRCLRTCYGPQGHNKLVINHLGKTFHTSHAATILRELELENPVACLLRSAAETQEEETGDGTNFVILLAGALLENAEKLLRSGLPVVHVQTGYEMACKEALRLLPSLVCHVLKNPRDVDEVRWVLQTIVGSKVFGHQKFLSKLVAKACVLVMPPERTTFNPDLIHFCKIPGGGISDSCLVEGVVICKEVEGTVKRVERPRIAVFCCAFGPPGLELKSTVIFENATDMKSYTKGEERLVEQQVLGLAKASINVVVVGGKLDDLALFYANRYRILVVQVTSRMELQNLCMAVGATLMLDITVPSPEEIGHCRRVYMTEIGSTNVVIFNQDNTNRPVATIVLRGATSDMLDCLEEAIHDGINVYKLLGKDGRLLPGAGATEMALSVRLNTLGMYFPGSEQYGVLEFSQALKTLPATLAENSGLRVNEVMAKLEVQHQLGTQNTGITVALEEGGTIDAAKEGLLDPFLVKQRGITLATQMAVTLLGVSEVMVAKKSGGPKFRGENPNWDQEPDALD</sequence>
<reference evidence="11" key="2">
    <citation type="submission" date="2025-08" db="UniProtKB">
        <authorList>
            <consortium name="Ensembl"/>
        </authorList>
    </citation>
    <scope>IDENTIFICATION</scope>
</reference>
<evidence type="ECO:0000256" key="10">
    <source>
        <dbReference type="SAM" id="MobiDB-lite"/>
    </source>
</evidence>
<dbReference type="AlphaFoldDB" id="H9GFT7"/>
<evidence type="ECO:0000256" key="4">
    <source>
        <dbReference type="ARBA" id="ARBA00022490"/>
    </source>
</evidence>
<dbReference type="PROSITE" id="PS00995">
    <property type="entry name" value="TCP1_3"/>
    <property type="match status" value="1"/>
</dbReference>
<dbReference type="InterPro" id="IPR027409">
    <property type="entry name" value="GroEL-like_apical_dom_sf"/>
</dbReference>
<organism evidence="11 12">
    <name type="scientific">Anolis carolinensis</name>
    <name type="common">Green anole</name>
    <name type="synonym">American chameleon</name>
    <dbReference type="NCBI Taxonomy" id="28377"/>
    <lineage>
        <taxon>Eukaryota</taxon>
        <taxon>Metazoa</taxon>
        <taxon>Chordata</taxon>
        <taxon>Craniata</taxon>
        <taxon>Vertebrata</taxon>
        <taxon>Euteleostomi</taxon>
        <taxon>Lepidosauria</taxon>
        <taxon>Squamata</taxon>
        <taxon>Bifurcata</taxon>
        <taxon>Unidentata</taxon>
        <taxon>Episquamata</taxon>
        <taxon>Toxicofera</taxon>
        <taxon>Iguania</taxon>
        <taxon>Dactyloidae</taxon>
        <taxon>Anolis</taxon>
    </lineage>
</organism>
<keyword evidence="12" id="KW-1185">Reference proteome</keyword>
<proteinExistence type="inferred from homology"/>
<evidence type="ECO:0000256" key="8">
    <source>
        <dbReference type="ARBA" id="ARBA00029602"/>
    </source>
</evidence>
<dbReference type="FunFam" id="3.50.7.10:FF:000008">
    <property type="entry name" value="T-complex protein 1 subunit theta"/>
    <property type="match status" value="1"/>
</dbReference>
<dbReference type="Gene3D" id="3.30.260.10">
    <property type="entry name" value="TCP-1-like chaperonin intermediate domain"/>
    <property type="match status" value="1"/>
</dbReference>
<evidence type="ECO:0000256" key="7">
    <source>
        <dbReference type="ARBA" id="ARBA00023186"/>
    </source>
</evidence>
<dbReference type="STRING" id="28377.ENSACAP00000009738"/>
<dbReference type="CDD" id="cd03341">
    <property type="entry name" value="TCP1_theta"/>
    <property type="match status" value="1"/>
</dbReference>
<evidence type="ECO:0000256" key="5">
    <source>
        <dbReference type="ARBA" id="ARBA00022741"/>
    </source>
</evidence>
<dbReference type="InterPro" id="IPR027410">
    <property type="entry name" value="TCP-1-like_intermed_sf"/>
</dbReference>
<dbReference type="Bgee" id="ENSACAG00000009947">
    <property type="expression patterns" value="Expressed in brain"/>
</dbReference>
<keyword evidence="4" id="KW-0963">Cytoplasm</keyword>
<dbReference type="InterPro" id="IPR027413">
    <property type="entry name" value="GROEL-like_equatorial_sf"/>
</dbReference>
<reference evidence="11" key="1">
    <citation type="submission" date="2009-12" db="EMBL/GenBank/DDBJ databases">
        <title>The Genome Sequence of Anolis carolinensis (Green Anole Lizard).</title>
        <authorList>
            <consortium name="The Genome Sequencing Platform"/>
            <person name="Di Palma F."/>
            <person name="Alfoldi J."/>
            <person name="Heiman D."/>
            <person name="Young S."/>
            <person name="Grabherr M."/>
            <person name="Johnson J."/>
            <person name="Lander E.S."/>
            <person name="Lindblad-Toh K."/>
        </authorList>
    </citation>
    <scope>NUCLEOTIDE SEQUENCE [LARGE SCALE GENOMIC DNA]</scope>
    <source>
        <strain evidence="11">JBL SC #1</strain>
    </source>
</reference>
<evidence type="ECO:0000256" key="9">
    <source>
        <dbReference type="RuleBase" id="RU004187"/>
    </source>
</evidence>
<dbReference type="Gene3D" id="3.50.7.10">
    <property type="entry name" value="GroEL"/>
    <property type="match status" value="1"/>
</dbReference>
<dbReference type="Gene3D" id="1.10.560.10">
    <property type="entry name" value="GroEL-like equatorial domain"/>
    <property type="match status" value="1"/>
</dbReference>
<dbReference type="InterPro" id="IPR002423">
    <property type="entry name" value="Cpn60/GroEL/TCP-1"/>
</dbReference>
<keyword evidence="5 9" id="KW-0547">Nucleotide-binding</keyword>
<evidence type="ECO:0000256" key="6">
    <source>
        <dbReference type="ARBA" id="ARBA00022840"/>
    </source>
</evidence>
<dbReference type="PRINTS" id="PR00304">
    <property type="entry name" value="TCOMPLEXTCP1"/>
</dbReference>
<evidence type="ECO:0000256" key="3">
    <source>
        <dbReference type="ARBA" id="ARBA00016981"/>
    </source>
</evidence>
<feature type="region of interest" description="Disordered" evidence="10">
    <location>
        <begin position="531"/>
        <end position="551"/>
    </location>
</feature>
<dbReference type="PROSITE" id="PS00750">
    <property type="entry name" value="TCP1_1"/>
    <property type="match status" value="1"/>
</dbReference>